<evidence type="ECO:0000313" key="2">
    <source>
        <dbReference type="EMBL" id="TCV19217.1"/>
    </source>
</evidence>
<proteinExistence type="predicted"/>
<dbReference type="PANTHER" id="PTHR43581:SF4">
    <property type="entry name" value="ATP_GTP PHOSPHATASE"/>
    <property type="match status" value="1"/>
</dbReference>
<sequence>MKIKKIEVENFRLLKTFSMDLENELSLVIGKNNTGKTSILSVLDKFINEKSKFSYDDFNIDFKNEFEDLIKSADVPDEFLPKGIKLKIYIEYNDTDDLSNVSRVLMDLDPDNNNIVLGFEYTVIYDDFLKIKADYAVFAASENAKNVKKKEYKPRELKDFLKQNLEAYFKIHKFSFEYDTATSDITELNLLTLLVKILI</sequence>
<dbReference type="InterPro" id="IPR027417">
    <property type="entry name" value="P-loop_NTPase"/>
</dbReference>
<dbReference type="PANTHER" id="PTHR43581">
    <property type="entry name" value="ATP/GTP PHOSPHATASE"/>
    <property type="match status" value="1"/>
</dbReference>
<dbReference type="Gene3D" id="3.40.50.300">
    <property type="entry name" value="P-loop containing nucleotide triphosphate hydrolases"/>
    <property type="match status" value="1"/>
</dbReference>
<evidence type="ECO:0000313" key="3">
    <source>
        <dbReference type="Proteomes" id="UP000295197"/>
    </source>
</evidence>
<keyword evidence="3" id="KW-1185">Reference proteome</keyword>
<dbReference type="EMBL" id="SMBZ01000005">
    <property type="protein sequence ID" value="TCV19217.1"/>
    <property type="molecule type" value="Genomic_DNA"/>
</dbReference>
<protein>
    <submittedName>
        <fullName evidence="2">AAA ATPase-like protein</fullName>
    </submittedName>
</protein>
<reference evidence="2 3" key="1">
    <citation type="submission" date="2019-03" db="EMBL/GenBank/DDBJ databases">
        <title>Genomic Encyclopedia of Type Strains, Phase IV (KMG-IV): sequencing the most valuable type-strain genomes for metagenomic binning, comparative biology and taxonomic classification.</title>
        <authorList>
            <person name="Goeker M."/>
        </authorList>
    </citation>
    <scope>NUCLEOTIDE SEQUENCE [LARGE SCALE GENOMIC DNA]</scope>
    <source>
        <strain evidence="2 3">DSM 22362</strain>
    </source>
</reference>
<dbReference type="InterPro" id="IPR051396">
    <property type="entry name" value="Bact_Antivir_Def_Nuclease"/>
</dbReference>
<dbReference type="Proteomes" id="UP000295197">
    <property type="component" value="Unassembled WGS sequence"/>
</dbReference>
<evidence type="ECO:0000259" key="1">
    <source>
        <dbReference type="Pfam" id="PF13175"/>
    </source>
</evidence>
<dbReference type="RefSeq" id="WP_207895650.1">
    <property type="nucleotide sequence ID" value="NZ_SMBZ01000005.1"/>
</dbReference>
<name>A0A4R3VVM1_9SPHI</name>
<dbReference type="AlphaFoldDB" id="A0A4R3VVM1"/>
<organism evidence="2 3">
    <name type="scientific">Sphingobacterium alimentarium</name>
    <dbReference type="NCBI Taxonomy" id="797292"/>
    <lineage>
        <taxon>Bacteria</taxon>
        <taxon>Pseudomonadati</taxon>
        <taxon>Bacteroidota</taxon>
        <taxon>Sphingobacteriia</taxon>
        <taxon>Sphingobacteriales</taxon>
        <taxon>Sphingobacteriaceae</taxon>
        <taxon>Sphingobacterium</taxon>
    </lineage>
</organism>
<feature type="domain" description="Endonuclease GajA/Old nuclease/RecF-like AAA" evidence="1">
    <location>
        <begin position="1"/>
        <end position="185"/>
    </location>
</feature>
<dbReference type="InterPro" id="IPR041685">
    <property type="entry name" value="AAA_GajA/Old/RecF-like"/>
</dbReference>
<accession>A0A4R3VVM1</accession>
<gene>
    <name evidence="2" type="ORF">EDC17_100526</name>
</gene>
<dbReference type="SUPFAM" id="SSF52540">
    <property type="entry name" value="P-loop containing nucleoside triphosphate hydrolases"/>
    <property type="match status" value="1"/>
</dbReference>
<comment type="caution">
    <text evidence="2">The sequence shown here is derived from an EMBL/GenBank/DDBJ whole genome shotgun (WGS) entry which is preliminary data.</text>
</comment>
<dbReference type="Pfam" id="PF13175">
    <property type="entry name" value="AAA_15"/>
    <property type="match status" value="1"/>
</dbReference>